<gene>
    <name evidence="2" type="ORF">B0J15DRAFT_576896</name>
</gene>
<protein>
    <recommendedName>
        <fullName evidence="4">BTB domain-containing protein</fullName>
    </recommendedName>
</protein>
<dbReference type="Proteomes" id="UP000736672">
    <property type="component" value="Unassembled WGS sequence"/>
</dbReference>
<comment type="caution">
    <text evidence="2">The sequence shown here is derived from an EMBL/GenBank/DDBJ whole genome shotgun (WGS) entry which is preliminary data.</text>
</comment>
<accession>A0A9P9L063</accession>
<dbReference type="EMBL" id="JAGTJS010000004">
    <property type="protein sequence ID" value="KAH7271741.1"/>
    <property type="molecule type" value="Genomic_DNA"/>
</dbReference>
<name>A0A9P9L063_FUSSL</name>
<evidence type="ECO:0008006" key="4">
    <source>
        <dbReference type="Google" id="ProtNLM"/>
    </source>
</evidence>
<evidence type="ECO:0000256" key="1">
    <source>
        <dbReference type="SAM" id="MobiDB-lite"/>
    </source>
</evidence>
<sequence length="713" mass="79568">MSNTVATVDQGTLSPYLGTVSALVFNGNHVWVHGRLIRKHPNFAARFEHNQLHMKPVPQGAAHILVHYLYTERYEGLKAIGNRELDKTKFQFRMAVHVYDLAREYNLYQLEDLATDELVALTPMLQLGTMITILDQEEFTHTKISGWLRDYISHEVMTAGKAATPSVVRGMSDDMKHNRPITGIVCEAMARMGMENQRLRRALKEKLYVENTYIIEIADELGVRVPRSVINKYPTFASQFVGHYLNLSELDKNGARVLVHYLYTGEYQTLEPEAESPDEKRPKTFALNLMVHFAGVACGRFRLLSPWSSTFKAVPAIRLSSVSRSTSSGLQQCPPFETAVRYIAEYSALHSADDQNRAAFATALMLPLVNFDRQNVLLPVPRMYFATPPSIRTRTSVTPEEPIWGRDLRQFDRLLTLSCNAHGVKSILGSIFYEPGILCNASGPWLQGTITVLQSRKAGDLDILARAFSLRSPHLSFLWLGAIIAGLHKGFLKNLGGLLGLNRIDLHEAAWTGTVLSFVQNPVPHQPESATSISRQDEFTLAFLTQGISSYRFPPVYPYPPPGSTTINDLDLDVRLHIACPGGHGLKFSKITWSCTGGRKEVQEAATLATIVRPPPTSSCLTAAIPVDYTRMDPDRDISELATRNVFVWMRGMDGFPINEREIYKHEWFGEDDSDDDERNRPEGDVGSSVGCNLAVTMGGWVSGVVVARCNSL</sequence>
<dbReference type="PANTHER" id="PTHR37538:SF4">
    <property type="entry name" value="PITSLRE SERINE_THREONINE-PROTEIN KINASE CDC2L1"/>
    <property type="match status" value="1"/>
</dbReference>
<dbReference type="OrthoDB" id="3549294at2759"/>
<dbReference type="PANTHER" id="PTHR37538">
    <property type="entry name" value="BTB DOMAIN-CONTAINING PROTEIN"/>
    <property type="match status" value="1"/>
</dbReference>
<organism evidence="2 3">
    <name type="scientific">Fusarium solani</name>
    <name type="common">Filamentous fungus</name>
    <dbReference type="NCBI Taxonomy" id="169388"/>
    <lineage>
        <taxon>Eukaryota</taxon>
        <taxon>Fungi</taxon>
        <taxon>Dikarya</taxon>
        <taxon>Ascomycota</taxon>
        <taxon>Pezizomycotina</taxon>
        <taxon>Sordariomycetes</taxon>
        <taxon>Hypocreomycetidae</taxon>
        <taxon>Hypocreales</taxon>
        <taxon>Nectriaceae</taxon>
        <taxon>Fusarium</taxon>
        <taxon>Fusarium solani species complex</taxon>
    </lineage>
</organism>
<dbReference type="AlphaFoldDB" id="A0A9P9L063"/>
<proteinExistence type="predicted"/>
<feature type="region of interest" description="Disordered" evidence="1">
    <location>
        <begin position="669"/>
        <end position="688"/>
    </location>
</feature>
<evidence type="ECO:0000313" key="2">
    <source>
        <dbReference type="EMBL" id="KAH7271741.1"/>
    </source>
</evidence>
<keyword evidence="3" id="KW-1185">Reference proteome</keyword>
<evidence type="ECO:0000313" key="3">
    <source>
        <dbReference type="Proteomes" id="UP000736672"/>
    </source>
</evidence>
<reference evidence="2" key="1">
    <citation type="journal article" date="2021" name="Nat. Commun.">
        <title>Genetic determinants of endophytism in the Arabidopsis root mycobiome.</title>
        <authorList>
            <person name="Mesny F."/>
            <person name="Miyauchi S."/>
            <person name="Thiergart T."/>
            <person name="Pickel B."/>
            <person name="Atanasova L."/>
            <person name="Karlsson M."/>
            <person name="Huettel B."/>
            <person name="Barry K.W."/>
            <person name="Haridas S."/>
            <person name="Chen C."/>
            <person name="Bauer D."/>
            <person name="Andreopoulos W."/>
            <person name="Pangilinan J."/>
            <person name="LaButti K."/>
            <person name="Riley R."/>
            <person name="Lipzen A."/>
            <person name="Clum A."/>
            <person name="Drula E."/>
            <person name="Henrissat B."/>
            <person name="Kohler A."/>
            <person name="Grigoriev I.V."/>
            <person name="Martin F.M."/>
            <person name="Hacquard S."/>
        </authorList>
    </citation>
    <scope>NUCLEOTIDE SEQUENCE</scope>
    <source>
        <strain evidence="2">FSSC 5 MPI-SDFR-AT-0091</strain>
    </source>
</reference>